<evidence type="ECO:0000256" key="1">
    <source>
        <dbReference type="SAM" id="MobiDB-lite"/>
    </source>
</evidence>
<name>A0ABW3UBU8_9GAMM</name>
<keyword evidence="3" id="KW-1185">Reference proteome</keyword>
<feature type="compositionally biased region" description="Pro residues" evidence="1">
    <location>
        <begin position="52"/>
        <end position="64"/>
    </location>
</feature>
<reference evidence="3" key="1">
    <citation type="journal article" date="2019" name="Int. J. Syst. Evol. Microbiol.">
        <title>The Global Catalogue of Microorganisms (GCM) 10K type strain sequencing project: providing services to taxonomists for standard genome sequencing and annotation.</title>
        <authorList>
            <consortium name="The Broad Institute Genomics Platform"/>
            <consortium name="The Broad Institute Genome Sequencing Center for Infectious Disease"/>
            <person name="Wu L."/>
            <person name="Ma J."/>
        </authorList>
    </citation>
    <scope>NUCLEOTIDE SEQUENCE [LARGE SCALE GENOMIC DNA]</scope>
    <source>
        <strain evidence="3">CCUG 54356</strain>
    </source>
</reference>
<dbReference type="Proteomes" id="UP001597264">
    <property type="component" value="Unassembled WGS sequence"/>
</dbReference>
<feature type="compositionally biased region" description="Basic and acidic residues" evidence="1">
    <location>
        <begin position="218"/>
        <end position="232"/>
    </location>
</feature>
<protein>
    <submittedName>
        <fullName evidence="2">Uncharacterized protein</fullName>
    </submittedName>
</protein>
<feature type="region of interest" description="Disordered" evidence="1">
    <location>
        <begin position="1"/>
        <end position="262"/>
    </location>
</feature>
<evidence type="ECO:0000313" key="3">
    <source>
        <dbReference type="Proteomes" id="UP001597264"/>
    </source>
</evidence>
<proteinExistence type="predicted"/>
<dbReference type="RefSeq" id="WP_230435060.1">
    <property type="nucleotide sequence ID" value="NZ_CP087715.1"/>
</dbReference>
<feature type="compositionally biased region" description="Basic residues" evidence="1">
    <location>
        <begin position="1"/>
        <end position="14"/>
    </location>
</feature>
<evidence type="ECO:0000313" key="2">
    <source>
        <dbReference type="EMBL" id="MFD1218403.1"/>
    </source>
</evidence>
<feature type="compositionally biased region" description="Polar residues" evidence="1">
    <location>
        <begin position="125"/>
        <end position="148"/>
    </location>
</feature>
<organism evidence="2 3">
    <name type="scientific">Microbulbifer celer</name>
    <dbReference type="NCBI Taxonomy" id="435905"/>
    <lineage>
        <taxon>Bacteria</taxon>
        <taxon>Pseudomonadati</taxon>
        <taxon>Pseudomonadota</taxon>
        <taxon>Gammaproteobacteria</taxon>
        <taxon>Cellvibrionales</taxon>
        <taxon>Microbulbiferaceae</taxon>
        <taxon>Microbulbifer</taxon>
    </lineage>
</organism>
<sequence>MSGRKKNRKHHRSQPPHELLNELNSLRELLGSEEAEADIPLLDQVADAPPADGRPPQQPTQPPRPLEEADLPILFSPVDEEPEEAFSAELSDADRALLRPLQALPRGPEPQQPLRGQTLGEETLTDTAAQPANAPQDTGESDPTQTPVALQARKEVQPELFGNKGGSKDEGEEEGEPGSQAARPDPATAPNAEKRAAASENPFLPPHIRARLTGGRIPRTEPKPTETVEKAAPEGAPSSTAVELEPGTPEEPEDDTRLSREERQALIDQLMAEQLPELERHLRLSITLMVDGLYSQDQ</sequence>
<accession>A0ABW3UBU8</accession>
<comment type="caution">
    <text evidence="2">The sequence shown here is derived from an EMBL/GenBank/DDBJ whole genome shotgun (WGS) entry which is preliminary data.</text>
</comment>
<gene>
    <name evidence="2" type="ORF">ACFQ2X_17515</name>
</gene>
<dbReference type="EMBL" id="JBHTLR010000034">
    <property type="protein sequence ID" value="MFD1218403.1"/>
    <property type="molecule type" value="Genomic_DNA"/>
</dbReference>